<gene>
    <name evidence="2" type="ORF">DPBNPPHM_00149</name>
</gene>
<protein>
    <submittedName>
        <fullName evidence="2">Uncharacterized protein</fullName>
    </submittedName>
</protein>
<evidence type="ECO:0000313" key="2">
    <source>
        <dbReference type="EMBL" id="CAA0079512.1"/>
    </source>
</evidence>
<dbReference type="EMBL" id="CACSII010000001">
    <property type="protein sequence ID" value="CAA0079512.1"/>
    <property type="molecule type" value="Genomic_DNA"/>
</dbReference>
<proteinExistence type="predicted"/>
<evidence type="ECO:0000256" key="1">
    <source>
        <dbReference type="SAM" id="MobiDB-lite"/>
    </source>
</evidence>
<evidence type="ECO:0000313" key="3">
    <source>
        <dbReference type="Proteomes" id="UP000434580"/>
    </source>
</evidence>
<organism evidence="2 3">
    <name type="scientific">BD1-7 clade bacterium</name>
    <dbReference type="NCBI Taxonomy" id="2029982"/>
    <lineage>
        <taxon>Bacteria</taxon>
        <taxon>Pseudomonadati</taxon>
        <taxon>Pseudomonadota</taxon>
        <taxon>Gammaproteobacteria</taxon>
        <taxon>Cellvibrionales</taxon>
        <taxon>Spongiibacteraceae</taxon>
        <taxon>BD1-7 clade</taxon>
    </lineage>
</organism>
<accession>A0A5S9N546</accession>
<feature type="region of interest" description="Disordered" evidence="1">
    <location>
        <begin position="556"/>
        <end position="598"/>
    </location>
</feature>
<dbReference type="AlphaFoldDB" id="A0A5S9N546"/>
<sequence length="598" mass="68290">MMNQDKSTHCIIDTISSGLDLDCTSDNNTFDQATLAVEKLMVELKEKKRKRIEVNYSSILTELTTPAIYEVTVSDKELSSYKKNSGNISVVLNVKLLNTIGLSLSTSVSISLYPNIHSLSSTKRIEIRANPTSLMTGNNLLPLDYSQCTNPKLSRLDLYRLPFQTPFIFVADLLQLQWSESELENIFSGKTTTSNFQCAFYTQLPSSALKEPYLLMLYKLYELGDYDYQHLYRVRDFLGLSKAHLARYTEVKHDNENKEILTSIMLCAIDTSNHKKFTLDLYDKHSWTKNRINNEDAQVEYMNSISWCADLIRLDCNLHLPALKRLLRKSGVNIEHGGKSIRTSSLVSAFEALDKLHPVKNTTAQYIGLVNWLDADAINYYTCFKTLHTYINSVLTPGVDNTLTIFLESEKGKNSKNKKRRKAIELLEKQWLDEPKRYAAKSIVQEKADLSDREWKALRKDIISAGLSTHIPFAALERIQQDTDTWGMNTNESALYGKLSGQVIELSTQQQTEILKEQTRRANSRRDKLKRQAFFRSEEILSFVGSVSKGNYLINPPPLTPSFKPAQKVKPVKKLKKRKSTLRNRPLKLKNKRRTGGT</sequence>
<reference evidence="2 3" key="1">
    <citation type="submission" date="2019-11" db="EMBL/GenBank/DDBJ databases">
        <authorList>
            <person name="Holert J."/>
        </authorList>
    </citation>
    <scope>NUCLEOTIDE SEQUENCE [LARGE SCALE GENOMIC DNA]</scope>
    <source>
        <strain evidence="2">BC5_2</strain>
    </source>
</reference>
<feature type="compositionally biased region" description="Basic residues" evidence="1">
    <location>
        <begin position="570"/>
        <end position="598"/>
    </location>
</feature>
<dbReference type="Proteomes" id="UP000434580">
    <property type="component" value="Unassembled WGS sequence"/>
</dbReference>
<name>A0A5S9N546_9GAMM</name>